<dbReference type="HAMAP" id="MF_01207">
    <property type="entry name" value="MsrQ"/>
    <property type="match status" value="1"/>
</dbReference>
<name>A0A0F9LQK1_9ZZZZ</name>
<dbReference type="Pfam" id="PF01794">
    <property type="entry name" value="Ferric_reduct"/>
    <property type="match status" value="1"/>
</dbReference>
<comment type="caution">
    <text evidence="9">The sequence shown here is derived from an EMBL/GenBank/DDBJ whole genome shotgun (WGS) entry which is preliminary data.</text>
</comment>
<gene>
    <name evidence="9" type="ORF">LCGC14_1249020</name>
</gene>
<keyword evidence="2" id="KW-0813">Transport</keyword>
<evidence type="ECO:0000256" key="7">
    <source>
        <dbReference type="SAM" id="Phobius"/>
    </source>
</evidence>
<evidence type="ECO:0000256" key="5">
    <source>
        <dbReference type="ARBA" id="ARBA00023004"/>
    </source>
</evidence>
<sequence>MSAIIDAFNSFARRVPTWVLYISYMFPVPWLVYQGQTGGLGAEPIKALEQELGLIALQLLVIGLAITPARRYLRVNLMKFRRALGLLAFGYVCLHLLVWLVLDVGVLSQIWADILKRPYITIGMAGFVCLIPLAATSNNYSIRKLGPKWRQLHKLTYIAVVLGGVHFIWLVKGFQIEPLLYMAAILGLLILRLPKKRQTRPISNVILANKAK</sequence>
<dbReference type="PANTHER" id="PTHR36964:SF1">
    <property type="entry name" value="PROTEIN-METHIONINE-SULFOXIDE REDUCTASE HEME-BINDING SUBUNIT MSRQ"/>
    <property type="match status" value="1"/>
</dbReference>
<dbReference type="InterPro" id="IPR022837">
    <property type="entry name" value="MsrQ-like"/>
</dbReference>
<evidence type="ECO:0000256" key="3">
    <source>
        <dbReference type="ARBA" id="ARBA00022692"/>
    </source>
</evidence>
<accession>A0A0F9LQK1</accession>
<proteinExistence type="inferred from homology"/>
<protein>
    <recommendedName>
        <fullName evidence="8">Ferric oxidoreductase domain-containing protein</fullName>
    </recommendedName>
</protein>
<evidence type="ECO:0000256" key="4">
    <source>
        <dbReference type="ARBA" id="ARBA00022989"/>
    </source>
</evidence>
<feature type="transmembrane region" description="Helical" evidence="7">
    <location>
        <begin position="52"/>
        <end position="73"/>
    </location>
</feature>
<keyword evidence="3 7" id="KW-0812">Transmembrane</keyword>
<evidence type="ECO:0000256" key="1">
    <source>
        <dbReference type="ARBA" id="ARBA00004141"/>
    </source>
</evidence>
<keyword evidence="6 7" id="KW-0472">Membrane</keyword>
<dbReference type="NCBIfam" id="NF003833">
    <property type="entry name" value="PRK05419.1-5"/>
    <property type="match status" value="1"/>
</dbReference>
<feature type="transmembrane region" description="Helical" evidence="7">
    <location>
        <begin position="178"/>
        <end position="194"/>
    </location>
</feature>
<evidence type="ECO:0000256" key="2">
    <source>
        <dbReference type="ARBA" id="ARBA00022448"/>
    </source>
</evidence>
<feature type="domain" description="Ferric oxidoreductase" evidence="8">
    <location>
        <begin position="53"/>
        <end position="163"/>
    </location>
</feature>
<feature type="transmembrane region" description="Helical" evidence="7">
    <location>
        <begin position="118"/>
        <end position="135"/>
    </location>
</feature>
<dbReference type="AlphaFoldDB" id="A0A0F9LQK1"/>
<evidence type="ECO:0000259" key="8">
    <source>
        <dbReference type="Pfam" id="PF01794"/>
    </source>
</evidence>
<dbReference type="GO" id="GO:0010181">
    <property type="term" value="F:FMN binding"/>
    <property type="evidence" value="ECO:0007669"/>
    <property type="project" value="TreeGrafter"/>
</dbReference>
<reference evidence="9" key="1">
    <citation type="journal article" date="2015" name="Nature">
        <title>Complex archaea that bridge the gap between prokaryotes and eukaryotes.</title>
        <authorList>
            <person name="Spang A."/>
            <person name="Saw J.H."/>
            <person name="Jorgensen S.L."/>
            <person name="Zaremba-Niedzwiedzka K."/>
            <person name="Martijn J."/>
            <person name="Lind A.E."/>
            <person name="van Eijk R."/>
            <person name="Schleper C."/>
            <person name="Guy L."/>
            <person name="Ettema T.J."/>
        </authorList>
    </citation>
    <scope>NUCLEOTIDE SEQUENCE</scope>
</reference>
<dbReference type="EMBL" id="LAZR01006820">
    <property type="protein sequence ID" value="KKM89406.1"/>
    <property type="molecule type" value="Genomic_DNA"/>
</dbReference>
<dbReference type="PANTHER" id="PTHR36964">
    <property type="entry name" value="PROTEIN-METHIONINE-SULFOXIDE REDUCTASE HEME-BINDING SUBUNIT MSRQ"/>
    <property type="match status" value="1"/>
</dbReference>
<comment type="subcellular location">
    <subcellularLocation>
        <location evidence="1">Membrane</location>
        <topology evidence="1">Multi-pass membrane protein</topology>
    </subcellularLocation>
</comment>
<dbReference type="GO" id="GO:0005886">
    <property type="term" value="C:plasma membrane"/>
    <property type="evidence" value="ECO:0007669"/>
    <property type="project" value="TreeGrafter"/>
</dbReference>
<evidence type="ECO:0000256" key="6">
    <source>
        <dbReference type="ARBA" id="ARBA00023136"/>
    </source>
</evidence>
<organism evidence="9">
    <name type="scientific">marine sediment metagenome</name>
    <dbReference type="NCBI Taxonomy" id="412755"/>
    <lineage>
        <taxon>unclassified sequences</taxon>
        <taxon>metagenomes</taxon>
        <taxon>ecological metagenomes</taxon>
    </lineage>
</organism>
<keyword evidence="5" id="KW-0408">Iron</keyword>
<dbReference type="GO" id="GO:0020037">
    <property type="term" value="F:heme binding"/>
    <property type="evidence" value="ECO:0007669"/>
    <property type="project" value="TreeGrafter"/>
</dbReference>
<evidence type="ECO:0000313" key="9">
    <source>
        <dbReference type="EMBL" id="KKM89406.1"/>
    </source>
</evidence>
<dbReference type="InterPro" id="IPR013130">
    <property type="entry name" value="Fe3_Rdtase_TM_dom"/>
</dbReference>
<feature type="transmembrane region" description="Helical" evidence="7">
    <location>
        <begin position="155"/>
        <end position="172"/>
    </location>
</feature>
<feature type="transmembrane region" description="Helical" evidence="7">
    <location>
        <begin position="15"/>
        <end position="32"/>
    </location>
</feature>
<dbReference type="GO" id="GO:0016679">
    <property type="term" value="F:oxidoreductase activity, acting on diphenols and related substances as donors"/>
    <property type="evidence" value="ECO:0007669"/>
    <property type="project" value="TreeGrafter"/>
</dbReference>
<feature type="transmembrane region" description="Helical" evidence="7">
    <location>
        <begin position="85"/>
        <end position="112"/>
    </location>
</feature>
<keyword evidence="4 7" id="KW-1133">Transmembrane helix</keyword>